<evidence type="ECO:0000313" key="4">
    <source>
        <dbReference type="EMBL" id="KAH7968490.1"/>
    </source>
</evidence>
<dbReference type="AlphaFoldDB" id="A0A9D4T1X9"/>
<dbReference type="GO" id="GO:0005886">
    <property type="term" value="C:plasma membrane"/>
    <property type="evidence" value="ECO:0007669"/>
    <property type="project" value="TreeGrafter"/>
</dbReference>
<keyword evidence="2" id="KW-0472">Membrane</keyword>
<organism evidence="4 5">
    <name type="scientific">Rhipicephalus sanguineus</name>
    <name type="common">Brown dog tick</name>
    <name type="synonym">Ixodes sanguineus</name>
    <dbReference type="NCBI Taxonomy" id="34632"/>
    <lineage>
        <taxon>Eukaryota</taxon>
        <taxon>Metazoa</taxon>
        <taxon>Ecdysozoa</taxon>
        <taxon>Arthropoda</taxon>
        <taxon>Chelicerata</taxon>
        <taxon>Arachnida</taxon>
        <taxon>Acari</taxon>
        <taxon>Parasitiformes</taxon>
        <taxon>Ixodida</taxon>
        <taxon>Ixodoidea</taxon>
        <taxon>Ixodidae</taxon>
        <taxon>Rhipicephalinae</taxon>
        <taxon>Rhipicephalus</taxon>
        <taxon>Rhipicephalus</taxon>
    </lineage>
</organism>
<name>A0A9D4T1X9_RHISA</name>
<dbReference type="GO" id="GO:0004222">
    <property type="term" value="F:metalloendopeptidase activity"/>
    <property type="evidence" value="ECO:0007669"/>
    <property type="project" value="InterPro"/>
</dbReference>
<reference evidence="4" key="1">
    <citation type="journal article" date="2020" name="Cell">
        <title>Large-Scale Comparative Analyses of Tick Genomes Elucidate Their Genetic Diversity and Vector Capacities.</title>
        <authorList>
            <consortium name="Tick Genome and Microbiome Consortium (TIGMIC)"/>
            <person name="Jia N."/>
            <person name="Wang J."/>
            <person name="Shi W."/>
            <person name="Du L."/>
            <person name="Sun Y."/>
            <person name="Zhan W."/>
            <person name="Jiang J.F."/>
            <person name="Wang Q."/>
            <person name="Zhang B."/>
            <person name="Ji P."/>
            <person name="Bell-Sakyi L."/>
            <person name="Cui X.M."/>
            <person name="Yuan T.T."/>
            <person name="Jiang B.G."/>
            <person name="Yang W.F."/>
            <person name="Lam T.T."/>
            <person name="Chang Q.C."/>
            <person name="Ding S.J."/>
            <person name="Wang X.J."/>
            <person name="Zhu J.G."/>
            <person name="Ruan X.D."/>
            <person name="Zhao L."/>
            <person name="Wei J.T."/>
            <person name="Ye R.Z."/>
            <person name="Que T.C."/>
            <person name="Du C.H."/>
            <person name="Zhou Y.H."/>
            <person name="Cheng J.X."/>
            <person name="Dai P.F."/>
            <person name="Guo W.B."/>
            <person name="Han X.H."/>
            <person name="Huang E.J."/>
            <person name="Li L.F."/>
            <person name="Wei W."/>
            <person name="Gao Y.C."/>
            <person name="Liu J.Z."/>
            <person name="Shao H.Z."/>
            <person name="Wang X."/>
            <person name="Wang C.C."/>
            <person name="Yang T.C."/>
            <person name="Huo Q.B."/>
            <person name="Li W."/>
            <person name="Chen H.Y."/>
            <person name="Chen S.E."/>
            <person name="Zhou L.G."/>
            <person name="Ni X.B."/>
            <person name="Tian J.H."/>
            <person name="Sheng Y."/>
            <person name="Liu T."/>
            <person name="Pan Y.S."/>
            <person name="Xia L.Y."/>
            <person name="Li J."/>
            <person name="Zhao F."/>
            <person name="Cao W.C."/>
        </authorList>
    </citation>
    <scope>NUCLEOTIDE SEQUENCE</scope>
    <source>
        <strain evidence="4">Rsan-2018</strain>
    </source>
</reference>
<protein>
    <recommendedName>
        <fullName evidence="3">Peptidase M13 N-terminal domain-containing protein</fullName>
    </recommendedName>
</protein>
<dbReference type="InterPro" id="IPR024079">
    <property type="entry name" value="MetalloPept_cat_dom_sf"/>
</dbReference>
<feature type="transmembrane region" description="Helical" evidence="2">
    <location>
        <begin position="20"/>
        <end position="40"/>
    </location>
</feature>
<dbReference type="Pfam" id="PF05649">
    <property type="entry name" value="Peptidase_M13_N"/>
    <property type="match status" value="1"/>
</dbReference>
<dbReference type="EMBL" id="JABSTV010001248">
    <property type="protein sequence ID" value="KAH7968490.1"/>
    <property type="molecule type" value="Genomic_DNA"/>
</dbReference>
<proteinExistence type="inferred from homology"/>
<gene>
    <name evidence="4" type="ORF">HPB52_008982</name>
</gene>
<keyword evidence="2" id="KW-0812">Transmembrane</keyword>
<dbReference type="InterPro" id="IPR000718">
    <property type="entry name" value="Peptidase_M13"/>
</dbReference>
<dbReference type="Proteomes" id="UP000821837">
    <property type="component" value="Unassembled WGS sequence"/>
</dbReference>
<accession>A0A9D4T1X9</accession>
<evidence type="ECO:0000256" key="2">
    <source>
        <dbReference type="SAM" id="Phobius"/>
    </source>
</evidence>
<dbReference type="Gene3D" id="3.40.390.10">
    <property type="entry name" value="Collagenase (Catalytic Domain)"/>
    <property type="match status" value="2"/>
</dbReference>
<feature type="domain" description="Peptidase M13 N-terminal" evidence="3">
    <location>
        <begin position="76"/>
        <end position="409"/>
    </location>
</feature>
<dbReference type="GO" id="GO:0016485">
    <property type="term" value="P:protein processing"/>
    <property type="evidence" value="ECO:0007669"/>
    <property type="project" value="TreeGrafter"/>
</dbReference>
<keyword evidence="2" id="KW-1133">Transmembrane helix</keyword>
<dbReference type="VEuPathDB" id="VectorBase:RSAN_044298"/>
<dbReference type="Gene3D" id="1.10.1380.10">
    <property type="entry name" value="Neutral endopeptidase , domain2"/>
    <property type="match status" value="1"/>
</dbReference>
<dbReference type="PANTHER" id="PTHR11733">
    <property type="entry name" value="ZINC METALLOPROTEASE FAMILY M13 NEPRILYSIN-RELATED"/>
    <property type="match status" value="1"/>
</dbReference>
<dbReference type="InterPro" id="IPR042089">
    <property type="entry name" value="Peptidase_M13_dom_2"/>
</dbReference>
<dbReference type="SUPFAM" id="SSF55486">
    <property type="entry name" value="Metalloproteases ('zincins'), catalytic domain"/>
    <property type="match status" value="1"/>
</dbReference>
<evidence type="ECO:0000259" key="3">
    <source>
        <dbReference type="Pfam" id="PF05649"/>
    </source>
</evidence>
<evidence type="ECO:0000256" key="1">
    <source>
        <dbReference type="ARBA" id="ARBA00007357"/>
    </source>
</evidence>
<dbReference type="PANTHER" id="PTHR11733:SF241">
    <property type="entry name" value="GH26575P-RELATED"/>
    <property type="match status" value="1"/>
</dbReference>
<keyword evidence="5" id="KW-1185">Reference proteome</keyword>
<evidence type="ECO:0000313" key="5">
    <source>
        <dbReference type="Proteomes" id="UP000821837"/>
    </source>
</evidence>
<dbReference type="PROSITE" id="PS51885">
    <property type="entry name" value="NEPRILYSIN"/>
    <property type="match status" value="1"/>
</dbReference>
<sequence length="651" mass="73459">MYAQSSRSLRGKLSGNAKLWMAALAVIVLGAILFAFVRIARRRRPSALQGASCSSESCERYKELLKDVIDSSSDSCDNYYKHMCSLWTKSHSRSVPSNALEHFIDSAIAGIRSLPSIKDVVTRKGTMFFADCLSVANVSNVANVKKLLAVGGIVWPKRNAKPDFLNALFYMSRSLFVPVFFSFQVSENGKTLKVIPDEDFSDIFLILRGHMKTNHLLQYLTVTYEAFDNLDHDRLKEIVERLYKLTPFLERHVESSGDDLNESDDSNTYNVESFLRMTPSVSRDRWDTVLERYFVTSVANLNAAFVEGVSQFKALMKLHQDYDEPAVNDLVEALCVQSLVRYTSLDIITTLHKSSDIADVWLQKKCFFSTFTFFGYDINRYFLSKRGDALGNVEKLAKRVRREFFALLKGSENEPGSRDEQRKNASEHYFGNVFAVLNTEAARAYPKVYLNYPNMTGDPLKNWQILNEHYHELPKTASSALLKFSDKNMTKFLEFSLLIPHLSFPYYEPDAHVGAVLGGLGLHVAAAVYYDYAESQANSTEFYQRNQDCLAHLAGSEQADYNLQGAVAAVPVIYSIFKKAREDSGNALVQDLPPFEADRIPFMIGCYLMCGEVHGERMCNVPLKHSEDFARAYGCAPGSQMNPVKKCVMVP</sequence>
<dbReference type="InterPro" id="IPR008753">
    <property type="entry name" value="Peptidase_M13_N"/>
</dbReference>
<reference evidence="4" key="2">
    <citation type="submission" date="2021-09" db="EMBL/GenBank/DDBJ databases">
        <authorList>
            <person name="Jia N."/>
            <person name="Wang J."/>
            <person name="Shi W."/>
            <person name="Du L."/>
            <person name="Sun Y."/>
            <person name="Zhan W."/>
            <person name="Jiang J."/>
            <person name="Wang Q."/>
            <person name="Zhang B."/>
            <person name="Ji P."/>
            <person name="Sakyi L.B."/>
            <person name="Cui X."/>
            <person name="Yuan T."/>
            <person name="Jiang B."/>
            <person name="Yang W."/>
            <person name="Lam T.T.-Y."/>
            <person name="Chang Q."/>
            <person name="Ding S."/>
            <person name="Wang X."/>
            <person name="Zhu J."/>
            <person name="Ruan X."/>
            <person name="Zhao L."/>
            <person name="Wei J."/>
            <person name="Que T."/>
            <person name="Du C."/>
            <person name="Cheng J."/>
            <person name="Dai P."/>
            <person name="Han X."/>
            <person name="Huang E."/>
            <person name="Gao Y."/>
            <person name="Liu J."/>
            <person name="Shao H."/>
            <person name="Ye R."/>
            <person name="Li L."/>
            <person name="Wei W."/>
            <person name="Wang X."/>
            <person name="Wang C."/>
            <person name="Huo Q."/>
            <person name="Li W."/>
            <person name="Guo W."/>
            <person name="Chen H."/>
            <person name="Chen S."/>
            <person name="Zhou L."/>
            <person name="Zhou L."/>
            <person name="Ni X."/>
            <person name="Tian J."/>
            <person name="Zhou Y."/>
            <person name="Sheng Y."/>
            <person name="Liu T."/>
            <person name="Pan Y."/>
            <person name="Xia L."/>
            <person name="Li J."/>
            <person name="Zhao F."/>
            <person name="Cao W."/>
        </authorList>
    </citation>
    <scope>NUCLEOTIDE SEQUENCE</scope>
    <source>
        <strain evidence="4">Rsan-2018</strain>
        <tissue evidence="4">Larvae</tissue>
    </source>
</reference>
<comment type="similarity">
    <text evidence="1">Belongs to the peptidase M13 family.</text>
</comment>
<comment type="caution">
    <text evidence="4">The sequence shown here is derived from an EMBL/GenBank/DDBJ whole genome shotgun (WGS) entry which is preliminary data.</text>
</comment>